<feature type="compositionally biased region" description="Basic and acidic residues" evidence="1">
    <location>
        <begin position="827"/>
        <end position="843"/>
    </location>
</feature>
<keyword evidence="2" id="KW-1133">Transmembrane helix</keyword>
<feature type="compositionally biased region" description="Basic and acidic residues" evidence="1">
    <location>
        <begin position="695"/>
        <end position="736"/>
    </location>
</feature>
<feature type="compositionally biased region" description="Basic and acidic residues" evidence="1">
    <location>
        <begin position="804"/>
        <end position="820"/>
    </location>
</feature>
<keyword evidence="2" id="KW-0812">Transmembrane</keyword>
<evidence type="ECO:0000256" key="2">
    <source>
        <dbReference type="SAM" id="Phobius"/>
    </source>
</evidence>
<feature type="transmembrane region" description="Helical" evidence="2">
    <location>
        <begin position="767"/>
        <end position="787"/>
    </location>
</feature>
<name>A0A7R8W5K8_9CRUS</name>
<dbReference type="AlphaFoldDB" id="A0A7R8W5K8"/>
<feature type="region of interest" description="Disordered" evidence="1">
    <location>
        <begin position="675"/>
        <end position="761"/>
    </location>
</feature>
<sequence length="843" mass="93965">MKLAENKPGSLTVTRVTSADASNNSLTTARESAESLADAHISGVQSPRFKGSVGTLGPCALSSDGSASTCKWEDEEVGFGEQVPDSEVTVDGIDISLDKSSLPPRLELHCRTTAPYQCPCVWFNEHGYPYHDFTGSGQTDNFSIPITMQKLSLDAPVSVNLFDSEGNRQSRMWQGIPTINFTCQDLISFNDLEEVSKVSMDIVDVLRPAPQIMISLESGYEVIQRFDLQDLPRDYGTVKFELPFASGCRSYFVNAKCGNFRGTSSATEVGKWYHLPPSDSFNGLREPALPTPNLTVTLHEGKNLARIETEMAPPENQDSFVNKDPLLSCWETQCADMPYHEVYLDQLSSFRFKLLRHSDKGFQDSCFTTVPTPTPPSIVYHIGFPSTLNARLEGNEDPTARVEVEKEDFVEEFRLCPRMASLNDATIARFDLQWSQSNIKFRNKVAFTARMMRGASRDKKCSYNPTQNTLSWSFAGINDSCETVFKVEVLGHDLVDVIGRTTGKFDTDKNSFSMDENTLTTALEALGINQDQITGFRISTTELSSPDDEEDGEEEGAQVCEVEIGEEEIWTTDSALVWKDDETNGQPMAKIGAQKRRATQEDRETGGTLDIQFPSEDEKRILKDEEDVDPDVPDWIGQEDTLLNDLLLAGREVEPPVGESLGDEDLPVTMVLPEVIEEDKNTVEVSDNDDQANEEVMRSSDDDERQATDEEKEKKEEKKKEEEKEEKGDDPTRKEESAEEEDNPDDDVEPETSSSTDHLVKKGSASALPWILTTFIVLGILFVVIVYNRRKIRKLLQQAGGGGNKREGPDSKDKELEKDGTALQELNKADSESDDFHKKENPA</sequence>
<protein>
    <submittedName>
        <fullName evidence="3">Uncharacterized protein</fullName>
    </submittedName>
</protein>
<feature type="region of interest" description="Disordered" evidence="1">
    <location>
        <begin position="798"/>
        <end position="843"/>
    </location>
</feature>
<dbReference type="EMBL" id="OB660546">
    <property type="protein sequence ID" value="CAD7225298.1"/>
    <property type="molecule type" value="Genomic_DNA"/>
</dbReference>
<keyword evidence="2" id="KW-0472">Membrane</keyword>
<feature type="compositionally biased region" description="Acidic residues" evidence="1">
    <location>
        <begin position="737"/>
        <end position="750"/>
    </location>
</feature>
<evidence type="ECO:0000256" key="1">
    <source>
        <dbReference type="SAM" id="MobiDB-lite"/>
    </source>
</evidence>
<reference evidence="3" key="1">
    <citation type="submission" date="2020-11" db="EMBL/GenBank/DDBJ databases">
        <authorList>
            <person name="Tran Van P."/>
        </authorList>
    </citation>
    <scope>NUCLEOTIDE SEQUENCE</scope>
</reference>
<proteinExistence type="predicted"/>
<evidence type="ECO:0000313" key="3">
    <source>
        <dbReference type="EMBL" id="CAD7225298.1"/>
    </source>
</evidence>
<feature type="compositionally biased region" description="Polar residues" evidence="1">
    <location>
        <begin position="9"/>
        <end position="26"/>
    </location>
</feature>
<feature type="region of interest" description="Disordered" evidence="1">
    <location>
        <begin position="1"/>
        <end position="26"/>
    </location>
</feature>
<gene>
    <name evidence="3" type="ORF">CTOB1V02_LOCUS3243</name>
</gene>
<organism evidence="3">
    <name type="scientific">Cyprideis torosa</name>
    <dbReference type="NCBI Taxonomy" id="163714"/>
    <lineage>
        <taxon>Eukaryota</taxon>
        <taxon>Metazoa</taxon>
        <taxon>Ecdysozoa</taxon>
        <taxon>Arthropoda</taxon>
        <taxon>Crustacea</taxon>
        <taxon>Oligostraca</taxon>
        <taxon>Ostracoda</taxon>
        <taxon>Podocopa</taxon>
        <taxon>Podocopida</taxon>
        <taxon>Cytherocopina</taxon>
        <taxon>Cytheroidea</taxon>
        <taxon>Cytherideidae</taxon>
        <taxon>Cyprideis</taxon>
    </lineage>
</organism>
<accession>A0A7R8W5K8</accession>